<evidence type="ECO:0008006" key="3">
    <source>
        <dbReference type="Google" id="ProtNLM"/>
    </source>
</evidence>
<dbReference type="InterPro" id="IPR039498">
    <property type="entry name" value="NTP_transf_5"/>
</dbReference>
<dbReference type="EMBL" id="AP027141">
    <property type="protein sequence ID" value="BDV29765.1"/>
    <property type="molecule type" value="Genomic_DNA"/>
</dbReference>
<dbReference type="Proteomes" id="UP001317779">
    <property type="component" value="Chromosome"/>
</dbReference>
<evidence type="ECO:0000313" key="1">
    <source>
        <dbReference type="EMBL" id="BDV29765.1"/>
    </source>
</evidence>
<proteinExistence type="predicted"/>
<name>A0ABM8DVX7_9MICO</name>
<sequence>MSAPPSTLRLDEADALASAWVQHVADAHGIRTLLIKGAALAHYGLREPRTSADVDVLVEPARFEEFCEAISAAAWTERPGGLIGELTTLHSRTFLREGWPCDLDVHSFFPGFLNDPADVFDALWATRRRLDFAHRPCSIPSKAGCALILALHSVRSTTTQVRHADELERLLLTPFTDEDRAAIARLAHDTGCVTSLASVLPRLHIDVTPGPAELQSVRRREWDDKLAAAASPANAWVVALGRVPWRRKPLVAWRAIWPTSEDLLIAHPEVPDRFFPKLLARILRWGRGLRSLPRAAGAIWHNRSH</sequence>
<evidence type="ECO:0000313" key="2">
    <source>
        <dbReference type="Proteomes" id="UP001317779"/>
    </source>
</evidence>
<keyword evidence="2" id="KW-1185">Reference proteome</keyword>
<accession>A0ABM8DVX7</accession>
<organism evidence="1 2">
    <name type="scientific">Microbacterium terricola</name>
    <dbReference type="NCBI Taxonomy" id="344163"/>
    <lineage>
        <taxon>Bacteria</taxon>
        <taxon>Bacillati</taxon>
        <taxon>Actinomycetota</taxon>
        <taxon>Actinomycetes</taxon>
        <taxon>Micrococcales</taxon>
        <taxon>Microbacteriaceae</taxon>
        <taxon>Microbacterium</taxon>
    </lineage>
</organism>
<gene>
    <name evidence="1" type="ORF">Microterr_04250</name>
</gene>
<reference evidence="1 2" key="1">
    <citation type="submission" date="2022-12" db="EMBL/GenBank/DDBJ databases">
        <title>Microbacterium terricola strain KV-448 chromosome, complete genome.</title>
        <authorList>
            <person name="Oshima T."/>
            <person name="Moriya T."/>
            <person name="Bessho Y."/>
        </authorList>
    </citation>
    <scope>NUCLEOTIDE SEQUENCE [LARGE SCALE GENOMIC DNA]</scope>
    <source>
        <strain evidence="1 2">KV-448</strain>
    </source>
</reference>
<dbReference type="Pfam" id="PF14907">
    <property type="entry name" value="NTP_transf_5"/>
    <property type="match status" value="1"/>
</dbReference>
<dbReference type="RefSeq" id="WP_263796388.1">
    <property type="nucleotide sequence ID" value="NZ_AP027141.1"/>
</dbReference>
<protein>
    <recommendedName>
        <fullName evidence="3">Nucleotidyltransferase family protein</fullName>
    </recommendedName>
</protein>